<dbReference type="Proteomes" id="UP001586593">
    <property type="component" value="Unassembled WGS sequence"/>
</dbReference>
<keyword evidence="2" id="KW-1185">Reference proteome</keyword>
<proteinExistence type="predicted"/>
<name>A0ABR3Y1F8_9PEZI</name>
<reference evidence="1 2" key="1">
    <citation type="journal article" date="2024" name="Commun. Biol.">
        <title>Comparative genomic analysis of thermophilic fungi reveals convergent evolutionary adaptations and gene losses.</title>
        <authorList>
            <person name="Steindorff A.S."/>
            <person name="Aguilar-Pontes M.V."/>
            <person name="Robinson A.J."/>
            <person name="Andreopoulos B."/>
            <person name="LaButti K."/>
            <person name="Kuo A."/>
            <person name="Mondo S."/>
            <person name="Riley R."/>
            <person name="Otillar R."/>
            <person name="Haridas S."/>
            <person name="Lipzen A."/>
            <person name="Grimwood J."/>
            <person name="Schmutz J."/>
            <person name="Clum A."/>
            <person name="Reid I.D."/>
            <person name="Moisan M.C."/>
            <person name="Butler G."/>
            <person name="Nguyen T.T.M."/>
            <person name="Dewar K."/>
            <person name="Conant G."/>
            <person name="Drula E."/>
            <person name="Henrissat B."/>
            <person name="Hansel C."/>
            <person name="Singer S."/>
            <person name="Hutchinson M.I."/>
            <person name="de Vries R.P."/>
            <person name="Natvig D.O."/>
            <person name="Powell A.J."/>
            <person name="Tsang A."/>
            <person name="Grigoriev I.V."/>
        </authorList>
    </citation>
    <scope>NUCLEOTIDE SEQUENCE [LARGE SCALE GENOMIC DNA]</scope>
    <source>
        <strain evidence="1 2">ATCC 24622</strain>
    </source>
</reference>
<dbReference type="PANTHER" id="PTHR47473:SF1">
    <property type="entry name" value="METHYLTRANSFERASE DOMAIN-CONTAINING PROTEIN"/>
    <property type="match status" value="1"/>
</dbReference>
<sequence>MIEADHAASDAVVASRPEAKATRAHAVWHYMVNTLDPVVENTHVALDNPYYFVCLEGRFSPRCHPEYLSRDTHRRLCRPGALDGLRIHTDELAEVIARIRPGTLTVAVVMDSMDWFDKKDGAAARQIMRLNRALTMGGRVLLRSSGLMPWYIAEFEARGFSARKVGERNPGRCIDRVNMYASCWICTKISNIPPESPPQSPSSQAHRISGEEPINVALL</sequence>
<evidence type="ECO:0000313" key="1">
    <source>
        <dbReference type="EMBL" id="KAL1882122.1"/>
    </source>
</evidence>
<evidence type="ECO:0000313" key="2">
    <source>
        <dbReference type="Proteomes" id="UP001586593"/>
    </source>
</evidence>
<accession>A0ABR3Y1F8</accession>
<protein>
    <submittedName>
        <fullName evidence="1">Uncharacterized protein</fullName>
    </submittedName>
</protein>
<dbReference type="InterPro" id="IPR021829">
    <property type="entry name" value="DUF3419"/>
</dbReference>
<dbReference type="EMBL" id="JAZHXJ010000016">
    <property type="protein sequence ID" value="KAL1882122.1"/>
    <property type="molecule type" value="Genomic_DNA"/>
</dbReference>
<organism evidence="1 2">
    <name type="scientific">Phialemonium thermophilum</name>
    <dbReference type="NCBI Taxonomy" id="223376"/>
    <lineage>
        <taxon>Eukaryota</taxon>
        <taxon>Fungi</taxon>
        <taxon>Dikarya</taxon>
        <taxon>Ascomycota</taxon>
        <taxon>Pezizomycotina</taxon>
        <taxon>Sordariomycetes</taxon>
        <taxon>Sordariomycetidae</taxon>
        <taxon>Cephalothecales</taxon>
        <taxon>Cephalothecaceae</taxon>
        <taxon>Phialemonium</taxon>
    </lineage>
</organism>
<gene>
    <name evidence="1" type="ORF">VTK73DRAFT_2213</name>
</gene>
<dbReference type="PANTHER" id="PTHR47473">
    <property type="entry name" value="BTA1P"/>
    <property type="match status" value="1"/>
</dbReference>
<dbReference type="Pfam" id="PF11899">
    <property type="entry name" value="DUF3419"/>
    <property type="match status" value="1"/>
</dbReference>
<comment type="caution">
    <text evidence="1">The sequence shown here is derived from an EMBL/GenBank/DDBJ whole genome shotgun (WGS) entry which is preliminary data.</text>
</comment>